<keyword evidence="3" id="KW-1185">Reference proteome</keyword>
<feature type="compositionally biased region" description="Low complexity" evidence="1">
    <location>
        <begin position="190"/>
        <end position="211"/>
    </location>
</feature>
<feature type="compositionally biased region" description="Polar residues" evidence="1">
    <location>
        <begin position="150"/>
        <end position="160"/>
    </location>
</feature>
<proteinExistence type="predicted"/>
<feature type="region of interest" description="Disordered" evidence="1">
    <location>
        <begin position="118"/>
        <end position="238"/>
    </location>
</feature>
<dbReference type="EMBL" id="KQ947417">
    <property type="protein sequence ID" value="KUJ15846.1"/>
    <property type="molecule type" value="Genomic_DNA"/>
</dbReference>
<dbReference type="KEGG" id="psco:LY89DRAFT_734992"/>
<feature type="compositionally biased region" description="Polar residues" evidence="1">
    <location>
        <begin position="169"/>
        <end position="181"/>
    </location>
</feature>
<protein>
    <submittedName>
        <fullName evidence="2">Uncharacterized protein</fullName>
    </submittedName>
</protein>
<gene>
    <name evidence="2" type="ORF">LY89DRAFT_734992</name>
</gene>
<dbReference type="InParanoid" id="A0A194X6P5"/>
<sequence length="378" mass="42030">MVKGDSGKRLEDNYEYQKPTPPQRMANPKKNTMVNTLPDYVIFNTMVYLLVRSATPQELEITYVAIPEREVELTDDCPDNVTFAGCLYTYSILHESTLAADKIGQHVKVAPVRTIGQPITVEPPRRSTRVSTNKGGPRISLPSSLARLRLQTTSSDTPLSTVAPHISLPESSTQNGTSQTPLLRPTPGFPSSSHPPANPPAKKALAAQSSESEAEDTSAPKRRGPLPGPRPNSGYPRIQHDYIFGTLLTQFLLTKKRRPRYPDFPQMLSDLNRHFDGTVIQEGELYLPAANGKRRARSTYTYEPHQLRDLYHHVFTAMREELDELCERILGKAGVSKPRAAPTKKWKDDDEDKDGNGGFGKVGPVVVDPTGRLPNMYF</sequence>
<organism evidence="2 3">
    <name type="scientific">Mollisia scopiformis</name>
    <name type="common">Conifer needle endophyte fungus</name>
    <name type="synonym">Phialocephala scopiformis</name>
    <dbReference type="NCBI Taxonomy" id="149040"/>
    <lineage>
        <taxon>Eukaryota</taxon>
        <taxon>Fungi</taxon>
        <taxon>Dikarya</taxon>
        <taxon>Ascomycota</taxon>
        <taxon>Pezizomycotina</taxon>
        <taxon>Leotiomycetes</taxon>
        <taxon>Helotiales</taxon>
        <taxon>Mollisiaceae</taxon>
        <taxon>Mollisia</taxon>
    </lineage>
</organism>
<dbReference type="AlphaFoldDB" id="A0A194X6P5"/>
<reference evidence="2 3" key="1">
    <citation type="submission" date="2015-10" db="EMBL/GenBank/DDBJ databases">
        <title>Full genome of DAOMC 229536 Phialocephala scopiformis, a fungal endophyte of spruce producing the potent anti-insectan compound rugulosin.</title>
        <authorList>
            <consortium name="DOE Joint Genome Institute"/>
            <person name="Walker A.K."/>
            <person name="Frasz S.L."/>
            <person name="Seifert K.A."/>
            <person name="Miller J.D."/>
            <person name="Mondo S.J."/>
            <person name="Labutti K."/>
            <person name="Lipzen A."/>
            <person name="Dockter R."/>
            <person name="Kennedy M."/>
            <person name="Grigoriev I.V."/>
            <person name="Spatafora J.W."/>
        </authorList>
    </citation>
    <scope>NUCLEOTIDE SEQUENCE [LARGE SCALE GENOMIC DNA]</scope>
    <source>
        <strain evidence="2 3">CBS 120377</strain>
    </source>
</reference>
<dbReference type="GeneID" id="28829685"/>
<feature type="region of interest" description="Disordered" evidence="1">
    <location>
        <begin position="1"/>
        <end position="31"/>
    </location>
</feature>
<evidence type="ECO:0000313" key="2">
    <source>
        <dbReference type="EMBL" id="KUJ15846.1"/>
    </source>
</evidence>
<dbReference type="RefSeq" id="XP_018070201.1">
    <property type="nucleotide sequence ID" value="XM_018219959.1"/>
</dbReference>
<dbReference type="Proteomes" id="UP000070700">
    <property type="component" value="Unassembled WGS sequence"/>
</dbReference>
<name>A0A194X6P5_MOLSC</name>
<accession>A0A194X6P5</accession>
<evidence type="ECO:0000313" key="3">
    <source>
        <dbReference type="Proteomes" id="UP000070700"/>
    </source>
</evidence>
<feature type="compositionally biased region" description="Basic and acidic residues" evidence="1">
    <location>
        <begin position="1"/>
        <end position="12"/>
    </location>
</feature>
<evidence type="ECO:0000256" key="1">
    <source>
        <dbReference type="SAM" id="MobiDB-lite"/>
    </source>
</evidence>
<feature type="region of interest" description="Disordered" evidence="1">
    <location>
        <begin position="339"/>
        <end position="378"/>
    </location>
</feature>